<accession>A0A0P1FBA4</accession>
<dbReference type="PROSITE" id="PS50076">
    <property type="entry name" value="DNAJ_2"/>
    <property type="match status" value="1"/>
</dbReference>
<dbReference type="EMBL" id="CYPW01000006">
    <property type="protein sequence ID" value="CUH51245.1"/>
    <property type="molecule type" value="Genomic_DNA"/>
</dbReference>
<evidence type="ECO:0000313" key="4">
    <source>
        <dbReference type="Proteomes" id="UP000054823"/>
    </source>
</evidence>
<dbReference type="PRINTS" id="PR00625">
    <property type="entry name" value="JDOMAIN"/>
</dbReference>
<sequence>MSPEIERAYRLLDVTPDVSEKEMRSAWRKLVRRYHPDLAKTDPEEASRRMGEINAAFDALTHHRSQQDQKPPRNPKRRKAAQAPKETPAPPRTARTYKAENGRTQTTAKRKTARTTERKRTQEAPKREAAPHPRRTHSEQSAKWSLRDQELVNAARARFEETRENLSSAARRPTYSVCR</sequence>
<dbReference type="SMART" id="SM00271">
    <property type="entry name" value="DnaJ"/>
    <property type="match status" value="1"/>
</dbReference>
<feature type="domain" description="J" evidence="2">
    <location>
        <begin position="7"/>
        <end position="71"/>
    </location>
</feature>
<name>A0A0P1FBA4_9RHOB</name>
<dbReference type="SUPFAM" id="SSF46565">
    <property type="entry name" value="Chaperone J-domain"/>
    <property type="match status" value="1"/>
</dbReference>
<dbReference type="OrthoDB" id="9779889at2"/>
<dbReference type="Proteomes" id="UP000054823">
    <property type="component" value="Unassembled WGS sequence"/>
</dbReference>
<dbReference type="STRING" id="321267.SHM7688_00679"/>
<feature type="region of interest" description="Disordered" evidence="1">
    <location>
        <begin position="34"/>
        <end position="148"/>
    </location>
</feature>
<dbReference type="InterPro" id="IPR001623">
    <property type="entry name" value="DnaJ_domain"/>
</dbReference>
<dbReference type="Pfam" id="PF00226">
    <property type="entry name" value="DnaJ"/>
    <property type="match status" value="1"/>
</dbReference>
<reference evidence="3 4" key="1">
    <citation type="submission" date="2015-09" db="EMBL/GenBank/DDBJ databases">
        <authorList>
            <consortium name="Swine Surveillance"/>
        </authorList>
    </citation>
    <scope>NUCLEOTIDE SEQUENCE [LARGE SCALE GENOMIC DNA]</scope>
    <source>
        <strain evidence="3 4">CECT 7688</strain>
    </source>
</reference>
<feature type="compositionally biased region" description="Basic and acidic residues" evidence="1">
    <location>
        <begin position="34"/>
        <end position="51"/>
    </location>
</feature>
<feature type="compositionally biased region" description="Basic and acidic residues" evidence="1">
    <location>
        <begin position="114"/>
        <end position="148"/>
    </location>
</feature>
<keyword evidence="4" id="KW-1185">Reference proteome</keyword>
<proteinExistence type="predicted"/>
<dbReference type="RefSeq" id="WP_058238578.1">
    <property type="nucleotide sequence ID" value="NZ_CYPW01000006.1"/>
</dbReference>
<evidence type="ECO:0000256" key="1">
    <source>
        <dbReference type="SAM" id="MobiDB-lite"/>
    </source>
</evidence>
<dbReference type="AlphaFoldDB" id="A0A0P1FBA4"/>
<dbReference type="InterPro" id="IPR036869">
    <property type="entry name" value="J_dom_sf"/>
</dbReference>
<dbReference type="CDD" id="cd06257">
    <property type="entry name" value="DnaJ"/>
    <property type="match status" value="1"/>
</dbReference>
<protein>
    <submittedName>
        <fullName evidence="3">Chaperone protein DnaJ</fullName>
    </submittedName>
</protein>
<evidence type="ECO:0000259" key="2">
    <source>
        <dbReference type="PROSITE" id="PS50076"/>
    </source>
</evidence>
<evidence type="ECO:0000313" key="3">
    <source>
        <dbReference type="EMBL" id="CUH51245.1"/>
    </source>
</evidence>
<organism evidence="3 4">
    <name type="scientific">Shimia marina</name>
    <dbReference type="NCBI Taxonomy" id="321267"/>
    <lineage>
        <taxon>Bacteria</taxon>
        <taxon>Pseudomonadati</taxon>
        <taxon>Pseudomonadota</taxon>
        <taxon>Alphaproteobacteria</taxon>
        <taxon>Rhodobacterales</taxon>
        <taxon>Roseobacteraceae</taxon>
    </lineage>
</organism>
<dbReference type="Gene3D" id="1.10.287.110">
    <property type="entry name" value="DnaJ domain"/>
    <property type="match status" value="1"/>
</dbReference>
<gene>
    <name evidence="3" type="ORF">SHM7688_00679</name>
</gene>